<evidence type="ECO:0000313" key="4">
    <source>
        <dbReference type="EMBL" id="MFD2610891.1"/>
    </source>
</evidence>
<reference evidence="5" key="1">
    <citation type="journal article" date="2019" name="Int. J. Syst. Evol. Microbiol.">
        <title>The Global Catalogue of Microorganisms (GCM) 10K type strain sequencing project: providing services to taxonomists for standard genome sequencing and annotation.</title>
        <authorList>
            <consortium name="The Broad Institute Genomics Platform"/>
            <consortium name="The Broad Institute Genome Sequencing Center for Infectious Disease"/>
            <person name="Wu L."/>
            <person name="Ma J."/>
        </authorList>
    </citation>
    <scope>NUCLEOTIDE SEQUENCE [LARGE SCALE GENOMIC DNA]</scope>
    <source>
        <strain evidence="5">KCTC 3950</strain>
    </source>
</reference>
<proteinExistence type="predicted"/>
<keyword evidence="2" id="KW-0732">Signal</keyword>
<feature type="region of interest" description="Disordered" evidence="1">
    <location>
        <begin position="142"/>
        <end position="185"/>
    </location>
</feature>
<dbReference type="Gene3D" id="2.60.40.2230">
    <property type="entry name" value="Uncharacterised protein YcnI-like PF07987, DUF1775"/>
    <property type="match status" value="1"/>
</dbReference>
<dbReference type="InterPro" id="IPR038507">
    <property type="entry name" value="YcnI-like_sf"/>
</dbReference>
<evidence type="ECO:0000256" key="2">
    <source>
        <dbReference type="SAM" id="SignalP"/>
    </source>
</evidence>
<evidence type="ECO:0000313" key="5">
    <source>
        <dbReference type="Proteomes" id="UP001597541"/>
    </source>
</evidence>
<comment type="caution">
    <text evidence="4">The sequence shown here is derived from an EMBL/GenBank/DDBJ whole genome shotgun (WGS) entry which is preliminary data.</text>
</comment>
<feature type="chain" id="PRO_5045065056" evidence="2">
    <location>
        <begin position="22"/>
        <end position="213"/>
    </location>
</feature>
<protein>
    <submittedName>
        <fullName evidence="4">YcnI family protein</fullName>
    </submittedName>
</protein>
<feature type="domain" description="YncI copper-binding" evidence="3">
    <location>
        <begin position="22"/>
        <end position="144"/>
    </location>
</feature>
<dbReference type="CDD" id="cd08545">
    <property type="entry name" value="YcnI_like"/>
    <property type="match status" value="1"/>
</dbReference>
<name>A0ABW5P7M2_9BACL</name>
<dbReference type="Proteomes" id="UP001597541">
    <property type="component" value="Unassembled WGS sequence"/>
</dbReference>
<keyword evidence="5" id="KW-1185">Reference proteome</keyword>
<organism evidence="4 5">
    <name type="scientific">Paenibacillus gansuensis</name>
    <dbReference type="NCBI Taxonomy" id="306542"/>
    <lineage>
        <taxon>Bacteria</taxon>
        <taxon>Bacillati</taxon>
        <taxon>Bacillota</taxon>
        <taxon>Bacilli</taxon>
        <taxon>Bacillales</taxon>
        <taxon>Paenibacillaceae</taxon>
        <taxon>Paenibacillus</taxon>
    </lineage>
</organism>
<evidence type="ECO:0000259" key="3">
    <source>
        <dbReference type="Pfam" id="PF07987"/>
    </source>
</evidence>
<sequence length="213" mass="22352">MTKLLPLCMAAMLLFAGMASAHVTVLPQETTQGSYEVFTARVPNEADNATVKVELKFPEGVEISRFESKPGWTYEAKKEGEKLTGVIWTAKEGGVLPGEFAEFRFQGKVGADAEELSWKAYQTYQDGKVVEWVGAPDADAPAPVTAVKPGTAEDDHHGAAGGGHSAEKPAAGASEADTKPAAEPASNNTATYLSIAAAALSAAALAMSLRKRK</sequence>
<dbReference type="Pfam" id="PF07987">
    <property type="entry name" value="DUF1775"/>
    <property type="match status" value="1"/>
</dbReference>
<dbReference type="RefSeq" id="WP_377600187.1">
    <property type="nucleotide sequence ID" value="NZ_JBHUME010000002.1"/>
</dbReference>
<evidence type="ECO:0000256" key="1">
    <source>
        <dbReference type="SAM" id="MobiDB-lite"/>
    </source>
</evidence>
<gene>
    <name evidence="4" type="ORF">ACFSUF_00475</name>
</gene>
<dbReference type="InterPro" id="IPR012533">
    <property type="entry name" value="YcnI-copper_dom"/>
</dbReference>
<feature type="signal peptide" evidence="2">
    <location>
        <begin position="1"/>
        <end position="21"/>
    </location>
</feature>
<accession>A0ABW5P7M2</accession>
<dbReference type="EMBL" id="JBHUME010000002">
    <property type="protein sequence ID" value="MFD2610891.1"/>
    <property type="molecule type" value="Genomic_DNA"/>
</dbReference>